<name>A0A7L2V1B1_9AVES</name>
<sequence length="221" mass="25609">KEQKDVELDKKILALRKKNEALIRRYQEIEEDKKRAEQEGMAVTSRRPKQDGLTITITKAHNDKRVVSEKWVSPGPTSPGFGIGSEEEEEEEEADHMFTFRMGKRMQLAVTMDNKAKGKRIVSEKRAESFPGPGGAPDLSEEEMDHLVAFRRGRRMQIAITMDNKEKVSSSPGDLSLAMSGRERSEYLRWKREREQIDLERLARHRNAKGEWRRAWDLEKS</sequence>
<dbReference type="PANTHER" id="PTHR15635:SF10">
    <property type="entry name" value="COILED-COIL DOMAIN-CONTAINING PROTEIN 9B"/>
    <property type="match status" value="1"/>
</dbReference>
<feature type="region of interest" description="Disordered" evidence="3">
    <location>
        <begin position="70"/>
        <end position="95"/>
    </location>
</feature>
<evidence type="ECO:0000256" key="3">
    <source>
        <dbReference type="SAM" id="MobiDB-lite"/>
    </source>
</evidence>
<feature type="non-terminal residue" evidence="4">
    <location>
        <position position="1"/>
    </location>
</feature>
<keyword evidence="2" id="KW-0175">Coiled coil</keyword>
<dbReference type="Pfam" id="PF15266">
    <property type="entry name" value="DUF4594"/>
    <property type="match status" value="1"/>
</dbReference>
<proteinExistence type="predicted"/>
<dbReference type="Proteomes" id="UP000520535">
    <property type="component" value="Unassembled WGS sequence"/>
</dbReference>
<keyword evidence="5" id="KW-1185">Reference proteome</keyword>
<comment type="caution">
    <text evidence="4">The sequence shown here is derived from an EMBL/GenBank/DDBJ whole genome shotgun (WGS) entry which is preliminary data.</text>
</comment>
<gene>
    <name evidence="4" type="primary">Ccdc9b</name>
    <name evidence="4" type="ORF">BRALEP_R03271</name>
</gene>
<dbReference type="AlphaFoldDB" id="A0A7L2V1B1"/>
<evidence type="ECO:0000313" key="4">
    <source>
        <dbReference type="EMBL" id="NXS52010.1"/>
    </source>
</evidence>
<dbReference type="EMBL" id="VYZX01002249">
    <property type="protein sequence ID" value="NXS52010.1"/>
    <property type="molecule type" value="Genomic_DNA"/>
</dbReference>
<dbReference type="InterPro" id="IPR029336">
    <property type="entry name" value="DUF4594"/>
</dbReference>
<evidence type="ECO:0000256" key="1">
    <source>
        <dbReference type="ARBA" id="ARBA00022553"/>
    </source>
</evidence>
<dbReference type="OrthoDB" id="10058133at2759"/>
<reference evidence="4 5" key="1">
    <citation type="submission" date="2019-09" db="EMBL/GenBank/DDBJ databases">
        <title>Bird 10,000 Genomes (B10K) Project - Family phase.</title>
        <authorList>
            <person name="Zhang G."/>
        </authorList>
    </citation>
    <scope>NUCLEOTIDE SEQUENCE [LARGE SCALE GENOMIC DNA]</scope>
    <source>
        <strain evidence="4">B10K-DU-012-52</strain>
    </source>
</reference>
<evidence type="ECO:0000313" key="5">
    <source>
        <dbReference type="Proteomes" id="UP000520535"/>
    </source>
</evidence>
<feature type="non-terminal residue" evidence="4">
    <location>
        <position position="221"/>
    </location>
</feature>
<feature type="region of interest" description="Disordered" evidence="3">
    <location>
        <begin position="115"/>
        <end position="142"/>
    </location>
</feature>
<dbReference type="PANTHER" id="PTHR15635">
    <property type="entry name" value="COILED-COIL DOMAIN CONTAINING PROTEIN 9"/>
    <property type="match status" value="1"/>
</dbReference>
<evidence type="ECO:0000256" key="2">
    <source>
        <dbReference type="ARBA" id="ARBA00023054"/>
    </source>
</evidence>
<organism evidence="4 5">
    <name type="scientific">Brachypteracias leptosomus</name>
    <name type="common">short-legged ground-roller</name>
    <dbReference type="NCBI Taxonomy" id="135165"/>
    <lineage>
        <taxon>Eukaryota</taxon>
        <taxon>Metazoa</taxon>
        <taxon>Chordata</taxon>
        <taxon>Craniata</taxon>
        <taxon>Vertebrata</taxon>
        <taxon>Euteleostomi</taxon>
        <taxon>Archelosauria</taxon>
        <taxon>Archosauria</taxon>
        <taxon>Dinosauria</taxon>
        <taxon>Saurischia</taxon>
        <taxon>Theropoda</taxon>
        <taxon>Coelurosauria</taxon>
        <taxon>Aves</taxon>
        <taxon>Neognathae</taxon>
        <taxon>Neoaves</taxon>
        <taxon>Telluraves</taxon>
        <taxon>Coraciimorphae</taxon>
        <taxon>Coraciiformes</taxon>
        <taxon>Brachypteraciidae</taxon>
        <taxon>Brachypteracias</taxon>
    </lineage>
</organism>
<accession>A0A7L2V1B1</accession>
<protein>
    <submittedName>
        <fullName evidence="4">CCD9B protein</fullName>
    </submittedName>
</protein>
<keyword evidence="1" id="KW-0597">Phosphoprotein</keyword>
<feature type="region of interest" description="Disordered" evidence="3">
    <location>
        <begin position="33"/>
        <end position="52"/>
    </location>
</feature>
<feature type="compositionally biased region" description="Acidic residues" evidence="3">
    <location>
        <begin position="85"/>
        <end position="94"/>
    </location>
</feature>